<name>A0ACC5R756_9HYPH</name>
<proteinExistence type="predicted"/>
<gene>
    <name evidence="1" type="ORF">JHL16_18735</name>
</gene>
<protein>
    <submittedName>
        <fullName evidence="1">ABC transporter permease</fullName>
    </submittedName>
</protein>
<evidence type="ECO:0000313" key="2">
    <source>
        <dbReference type="Proteomes" id="UP000616151"/>
    </source>
</evidence>
<dbReference type="Proteomes" id="UP000616151">
    <property type="component" value="Unassembled WGS sequence"/>
</dbReference>
<keyword evidence="2" id="KW-1185">Reference proteome</keyword>
<reference evidence="1" key="1">
    <citation type="submission" date="2021-01" db="EMBL/GenBank/DDBJ databases">
        <authorList>
            <person name="Sun Q."/>
        </authorList>
    </citation>
    <scope>NUCLEOTIDE SEQUENCE</scope>
    <source>
        <strain evidence="1">YIM B02566</strain>
    </source>
</reference>
<dbReference type="EMBL" id="JAENHL010000007">
    <property type="protein sequence ID" value="MBK1868397.1"/>
    <property type="molecule type" value="Genomic_DNA"/>
</dbReference>
<organism evidence="1 2">
    <name type="scientific">Taklimakanibacter albus</name>
    <dbReference type="NCBI Taxonomy" id="2800327"/>
    <lineage>
        <taxon>Bacteria</taxon>
        <taxon>Pseudomonadati</taxon>
        <taxon>Pseudomonadota</taxon>
        <taxon>Alphaproteobacteria</taxon>
        <taxon>Hyphomicrobiales</taxon>
        <taxon>Aestuariivirgaceae</taxon>
        <taxon>Taklimakanibacter</taxon>
    </lineage>
</organism>
<comment type="caution">
    <text evidence="1">The sequence shown here is derived from an EMBL/GenBank/DDBJ whole genome shotgun (WGS) entry which is preliminary data.</text>
</comment>
<sequence>MASVAQARGRLMSMLDIILDIGFFAAAIRLAVPLLLGTLSELVAERSGVLNLGIEGMMLAGALAGFATAHVTGSLWLGVLAALILGALIGLLMALLVVILRLDQTVAGLGVTMATTGLVFFSYRLGFGESATPPAITPFSTIPLPLLSDIPYIGPVLFNQYALTYITYLLVPALAFFLFRTPAGLALRTVGENPKAAAGVGIDPIKVRILALMAAGALAGLAGAYLNLAAFGSFTFGIISGRGWICLALVVLGRWKPFACAGAALLFGAVDAFQLRLQTSGSVDLPYQLFLALPYVATLIVVIVNTRFAAAPAALMEPYDPEKR</sequence>
<accession>A0ACC5R756</accession>
<evidence type="ECO:0000313" key="1">
    <source>
        <dbReference type="EMBL" id="MBK1868397.1"/>
    </source>
</evidence>